<feature type="transmembrane region" description="Helical" evidence="1">
    <location>
        <begin position="32"/>
        <end position="49"/>
    </location>
</feature>
<name>A0A3N0EYZ2_SINP1</name>
<accession>A0A3N0EYZ2</accession>
<dbReference type="RefSeq" id="WP_123214583.1">
    <property type="nucleotide sequence ID" value="NZ_RJTM01000013.1"/>
</dbReference>
<dbReference type="OrthoDB" id="677174at2"/>
<feature type="transmembrane region" description="Helical" evidence="1">
    <location>
        <begin position="6"/>
        <end position="25"/>
    </location>
</feature>
<proteinExistence type="predicted"/>
<keyword evidence="1" id="KW-0812">Transmembrane</keyword>
<feature type="transmembrane region" description="Helical" evidence="1">
    <location>
        <begin position="55"/>
        <end position="73"/>
    </location>
</feature>
<keyword evidence="3" id="KW-1185">Reference proteome</keyword>
<protein>
    <submittedName>
        <fullName evidence="2">Uroporphyrinogen decarboxylase</fullName>
    </submittedName>
</protein>
<dbReference type="Proteomes" id="UP000267469">
    <property type="component" value="Unassembled WGS sequence"/>
</dbReference>
<dbReference type="EMBL" id="RJTM01000013">
    <property type="protein sequence ID" value="RNL93051.1"/>
    <property type="molecule type" value="Genomic_DNA"/>
</dbReference>
<gene>
    <name evidence="2" type="ORF">ED312_03325</name>
</gene>
<comment type="caution">
    <text evidence="2">The sequence shown here is derived from an EMBL/GenBank/DDBJ whole genome shotgun (WGS) entry which is preliminary data.</text>
</comment>
<evidence type="ECO:0000256" key="1">
    <source>
        <dbReference type="SAM" id="Phobius"/>
    </source>
</evidence>
<keyword evidence="1" id="KW-1133">Transmembrane helix</keyword>
<sequence>MELGNVAMAEWVGYAASAGILVSFLMQDILKLRLINAVGCLLFTIYGFLLADPSVPVIVTNFTIFIVNLYFIYRMRKPKAR</sequence>
<organism evidence="2 3">
    <name type="scientific">Sinomicrobium pectinilyticum</name>
    <dbReference type="NCBI Taxonomy" id="1084421"/>
    <lineage>
        <taxon>Bacteria</taxon>
        <taxon>Pseudomonadati</taxon>
        <taxon>Bacteroidota</taxon>
        <taxon>Flavobacteriia</taxon>
        <taxon>Flavobacteriales</taxon>
        <taxon>Flavobacteriaceae</taxon>
        <taxon>Sinomicrobium</taxon>
    </lineage>
</organism>
<reference evidence="2 3" key="1">
    <citation type="submission" date="2018-10" db="EMBL/GenBank/DDBJ databases">
        <title>Sinomicrobium pectinilyticum sp. nov., a pectinase-producing bacterium isolated from alkaline and saline soil, and emended description of the genus Sinomicrobium.</title>
        <authorList>
            <person name="Cheng B."/>
            <person name="Li C."/>
            <person name="Lai Q."/>
            <person name="Du M."/>
            <person name="Shao Z."/>
            <person name="Xu P."/>
            <person name="Yang C."/>
        </authorList>
    </citation>
    <scope>NUCLEOTIDE SEQUENCE [LARGE SCALE GENOMIC DNA]</scope>
    <source>
        <strain evidence="2 3">5DNS001</strain>
    </source>
</reference>
<evidence type="ECO:0000313" key="3">
    <source>
        <dbReference type="Proteomes" id="UP000267469"/>
    </source>
</evidence>
<dbReference type="AlphaFoldDB" id="A0A3N0EYZ2"/>
<evidence type="ECO:0000313" key="2">
    <source>
        <dbReference type="EMBL" id="RNL93051.1"/>
    </source>
</evidence>
<keyword evidence="1" id="KW-0472">Membrane</keyword>